<gene>
    <name evidence="1" type="ORF">NDU88_007766</name>
</gene>
<comment type="caution">
    <text evidence="1">The sequence shown here is derived from an EMBL/GenBank/DDBJ whole genome shotgun (WGS) entry which is preliminary data.</text>
</comment>
<dbReference type="AlphaFoldDB" id="A0AAV7NUJ3"/>
<name>A0AAV7NUJ3_PLEWA</name>
<proteinExistence type="predicted"/>
<protein>
    <submittedName>
        <fullName evidence="1">Uncharacterized protein</fullName>
    </submittedName>
</protein>
<dbReference type="EMBL" id="JANPWB010000012">
    <property type="protein sequence ID" value="KAJ1119581.1"/>
    <property type="molecule type" value="Genomic_DNA"/>
</dbReference>
<evidence type="ECO:0000313" key="1">
    <source>
        <dbReference type="EMBL" id="KAJ1119581.1"/>
    </source>
</evidence>
<dbReference type="Proteomes" id="UP001066276">
    <property type="component" value="Chromosome 8"/>
</dbReference>
<accession>A0AAV7NUJ3</accession>
<organism evidence="1 2">
    <name type="scientific">Pleurodeles waltl</name>
    <name type="common">Iberian ribbed newt</name>
    <dbReference type="NCBI Taxonomy" id="8319"/>
    <lineage>
        <taxon>Eukaryota</taxon>
        <taxon>Metazoa</taxon>
        <taxon>Chordata</taxon>
        <taxon>Craniata</taxon>
        <taxon>Vertebrata</taxon>
        <taxon>Euteleostomi</taxon>
        <taxon>Amphibia</taxon>
        <taxon>Batrachia</taxon>
        <taxon>Caudata</taxon>
        <taxon>Salamandroidea</taxon>
        <taxon>Salamandridae</taxon>
        <taxon>Pleurodelinae</taxon>
        <taxon>Pleurodeles</taxon>
    </lineage>
</organism>
<reference evidence="1" key="1">
    <citation type="journal article" date="2022" name="bioRxiv">
        <title>Sequencing and chromosome-scale assembly of the giantPleurodeles waltlgenome.</title>
        <authorList>
            <person name="Brown T."/>
            <person name="Elewa A."/>
            <person name="Iarovenko S."/>
            <person name="Subramanian E."/>
            <person name="Araus A.J."/>
            <person name="Petzold A."/>
            <person name="Susuki M."/>
            <person name="Suzuki K.-i.T."/>
            <person name="Hayashi T."/>
            <person name="Toyoda A."/>
            <person name="Oliveira C."/>
            <person name="Osipova E."/>
            <person name="Leigh N.D."/>
            <person name="Simon A."/>
            <person name="Yun M.H."/>
        </authorList>
    </citation>
    <scope>NUCLEOTIDE SEQUENCE</scope>
    <source>
        <strain evidence="1">20211129_DDA</strain>
        <tissue evidence="1">Liver</tissue>
    </source>
</reference>
<evidence type="ECO:0000313" key="2">
    <source>
        <dbReference type="Proteomes" id="UP001066276"/>
    </source>
</evidence>
<keyword evidence="2" id="KW-1185">Reference proteome</keyword>
<sequence>MTRSRAVIGMVAGFVKQALVDPKAEIITIQEDTVPYPVEEEDLVNGFLYIMVRDPLSNCLGSDVLIEEHLIGSTLALSTAPA</sequence>